<dbReference type="RefSeq" id="WP_345435709.1">
    <property type="nucleotide sequence ID" value="NZ_BAABKO010000001.1"/>
</dbReference>
<dbReference type="EMBL" id="BAABKO010000001">
    <property type="protein sequence ID" value="GAA4765507.1"/>
    <property type="molecule type" value="Genomic_DNA"/>
</dbReference>
<accession>A0ABP8ZU80</accession>
<evidence type="ECO:0000256" key="1">
    <source>
        <dbReference type="SAM" id="SignalP"/>
    </source>
</evidence>
<evidence type="ECO:0008006" key="4">
    <source>
        <dbReference type="Google" id="ProtNLM"/>
    </source>
</evidence>
<dbReference type="PROSITE" id="PS51257">
    <property type="entry name" value="PROKAR_LIPOPROTEIN"/>
    <property type="match status" value="1"/>
</dbReference>
<keyword evidence="3" id="KW-1185">Reference proteome</keyword>
<dbReference type="Proteomes" id="UP001501645">
    <property type="component" value="Unassembled WGS sequence"/>
</dbReference>
<feature type="signal peptide" evidence="1">
    <location>
        <begin position="1"/>
        <end position="22"/>
    </location>
</feature>
<evidence type="ECO:0000313" key="3">
    <source>
        <dbReference type="Proteomes" id="UP001501645"/>
    </source>
</evidence>
<organism evidence="2 3">
    <name type="scientific">Microbacterium gilvum</name>
    <dbReference type="NCBI Taxonomy" id="1336204"/>
    <lineage>
        <taxon>Bacteria</taxon>
        <taxon>Bacillati</taxon>
        <taxon>Actinomycetota</taxon>
        <taxon>Actinomycetes</taxon>
        <taxon>Micrococcales</taxon>
        <taxon>Microbacteriaceae</taxon>
        <taxon>Microbacterium</taxon>
    </lineage>
</organism>
<proteinExistence type="predicted"/>
<feature type="chain" id="PRO_5046147304" description="Lipoprotein" evidence="1">
    <location>
        <begin position="23"/>
        <end position="122"/>
    </location>
</feature>
<name>A0ABP8ZU80_9MICO</name>
<gene>
    <name evidence="2" type="ORF">GCM10023351_05540</name>
</gene>
<comment type="caution">
    <text evidence="2">The sequence shown here is derived from an EMBL/GenBank/DDBJ whole genome shotgun (WGS) entry which is preliminary data.</text>
</comment>
<sequence length="122" mass="13043">MKRRTMAGLLVSVTALAGCATAVPNVGPEPTAGGSWESITAYVLGPSPDGTHEVVLCEDGAAESLPPNCVGTPISNWDWETVPHETIGENPPVRFGYYDLEFRRSLDGSVHVDMDSVQESRD</sequence>
<evidence type="ECO:0000313" key="2">
    <source>
        <dbReference type="EMBL" id="GAA4765507.1"/>
    </source>
</evidence>
<reference evidence="3" key="1">
    <citation type="journal article" date="2019" name="Int. J. Syst. Evol. Microbiol.">
        <title>The Global Catalogue of Microorganisms (GCM) 10K type strain sequencing project: providing services to taxonomists for standard genome sequencing and annotation.</title>
        <authorList>
            <consortium name="The Broad Institute Genomics Platform"/>
            <consortium name="The Broad Institute Genome Sequencing Center for Infectious Disease"/>
            <person name="Wu L."/>
            <person name="Ma J."/>
        </authorList>
    </citation>
    <scope>NUCLEOTIDE SEQUENCE [LARGE SCALE GENOMIC DNA]</scope>
    <source>
        <strain evidence="3">JCM 18537</strain>
    </source>
</reference>
<protein>
    <recommendedName>
        <fullName evidence="4">Lipoprotein</fullName>
    </recommendedName>
</protein>
<keyword evidence="1" id="KW-0732">Signal</keyword>